<proteinExistence type="predicted"/>
<organism evidence="1">
    <name type="scientific">Pseudictyota dubia</name>
    <dbReference type="NCBI Taxonomy" id="2749911"/>
    <lineage>
        <taxon>Eukaryota</taxon>
        <taxon>Sar</taxon>
        <taxon>Stramenopiles</taxon>
        <taxon>Ochrophyta</taxon>
        <taxon>Bacillariophyta</taxon>
        <taxon>Mediophyceae</taxon>
        <taxon>Biddulphiophycidae</taxon>
        <taxon>Eupodiscales</taxon>
        <taxon>Odontellaceae</taxon>
        <taxon>Pseudictyota</taxon>
    </lineage>
</organism>
<evidence type="ECO:0000313" key="1">
    <source>
        <dbReference type="EMBL" id="CAD8321448.1"/>
    </source>
</evidence>
<reference evidence="1" key="1">
    <citation type="submission" date="2021-01" db="EMBL/GenBank/DDBJ databases">
        <authorList>
            <person name="Corre E."/>
            <person name="Pelletier E."/>
            <person name="Niang G."/>
            <person name="Scheremetjew M."/>
            <person name="Finn R."/>
            <person name="Kale V."/>
            <person name="Holt S."/>
            <person name="Cochrane G."/>
            <person name="Meng A."/>
            <person name="Brown T."/>
            <person name="Cohen L."/>
        </authorList>
    </citation>
    <scope>NUCLEOTIDE SEQUENCE</scope>
    <source>
        <strain evidence="1">CCMP147</strain>
    </source>
</reference>
<protein>
    <submittedName>
        <fullName evidence="1">Uncharacterized protein</fullName>
    </submittedName>
</protein>
<gene>
    <name evidence="1" type="ORF">TDUB1175_LOCUS19864</name>
</gene>
<dbReference type="AlphaFoldDB" id="A0A7R9WDR6"/>
<dbReference type="EMBL" id="HBED01039546">
    <property type="protein sequence ID" value="CAD8321448.1"/>
    <property type="molecule type" value="Transcribed_RNA"/>
</dbReference>
<name>A0A7R9WDR6_9STRA</name>
<sequence>MWNAADFRQLVGGVQPNVKVGAGSSTRLHTAYHFHNFFEGPEEIRQKYNNYGERLEGSLTSPLATLHDDLSLAVACVKGYQNIGDKKRKMKGFDGIEGPVPILFQDVDLRRERHNNFTRIVMGDEQKYGTGLAVCNSKVCKRINASDIALDFGETK</sequence>
<accession>A0A7R9WDR6</accession>